<keyword evidence="3" id="KW-0285">Flavoprotein</keyword>
<comment type="cofactor">
    <cofactor evidence="1">
        <name>FAD</name>
        <dbReference type="ChEBI" id="CHEBI:57692"/>
    </cofactor>
</comment>
<dbReference type="Gene3D" id="3.30.70.2190">
    <property type="match status" value="1"/>
</dbReference>
<dbReference type="InterPro" id="IPR016166">
    <property type="entry name" value="FAD-bd_PCMH"/>
</dbReference>
<dbReference type="InterPro" id="IPR016171">
    <property type="entry name" value="Vanillyl_alc_oxidase_C-sub2"/>
</dbReference>
<evidence type="ECO:0000256" key="3">
    <source>
        <dbReference type="ARBA" id="ARBA00022630"/>
    </source>
</evidence>
<evidence type="ECO:0000256" key="1">
    <source>
        <dbReference type="ARBA" id="ARBA00001974"/>
    </source>
</evidence>
<keyword evidence="4" id="KW-0274">FAD</keyword>
<evidence type="ECO:0000313" key="8">
    <source>
        <dbReference type="EMBL" id="PVU90976.1"/>
    </source>
</evidence>
<comment type="similarity">
    <text evidence="2">Belongs to the FAD-binding oxidoreductase/transferase type 4 family.</text>
</comment>
<dbReference type="FunFam" id="3.30.43.10:FF:000011">
    <property type="entry name" value="D-lactate dehydrogenase (Cytochrome)"/>
    <property type="match status" value="1"/>
</dbReference>
<dbReference type="InterPro" id="IPR016167">
    <property type="entry name" value="FAD-bd_PCMH_sub1"/>
</dbReference>
<comment type="catalytic activity">
    <reaction evidence="6">
        <text>(R)-lactate + 2 Fe(III)-[cytochrome c] = 2 Fe(II)-[cytochrome c] + pyruvate + 2 H(+)</text>
        <dbReference type="Rhea" id="RHEA:13521"/>
        <dbReference type="Rhea" id="RHEA-COMP:10350"/>
        <dbReference type="Rhea" id="RHEA-COMP:14399"/>
        <dbReference type="ChEBI" id="CHEBI:15361"/>
        <dbReference type="ChEBI" id="CHEBI:15378"/>
        <dbReference type="ChEBI" id="CHEBI:16004"/>
        <dbReference type="ChEBI" id="CHEBI:29033"/>
        <dbReference type="ChEBI" id="CHEBI:29034"/>
        <dbReference type="EC" id="1.1.2.4"/>
    </reaction>
</comment>
<dbReference type="Pfam" id="PF02913">
    <property type="entry name" value="FAD-oxidase_C"/>
    <property type="match status" value="1"/>
</dbReference>
<dbReference type="Gene3D" id="3.30.465.10">
    <property type="match status" value="1"/>
</dbReference>
<keyword evidence="9" id="KW-1185">Reference proteome</keyword>
<dbReference type="Gene3D" id="3.30.43.10">
    <property type="entry name" value="Uridine Diphospho-n-acetylenolpyruvylglucosamine Reductase, domain 2"/>
    <property type="match status" value="1"/>
</dbReference>
<dbReference type="InterPro" id="IPR004113">
    <property type="entry name" value="FAD-bd_oxidored_4_C"/>
</dbReference>
<dbReference type="EMBL" id="MBFR01000228">
    <property type="protein sequence ID" value="PVU90976.1"/>
    <property type="molecule type" value="Genomic_DNA"/>
</dbReference>
<feature type="domain" description="FAD-binding PCMH-type" evidence="7">
    <location>
        <begin position="124"/>
        <end position="303"/>
    </location>
</feature>
<proteinExistence type="inferred from homology"/>
<evidence type="ECO:0000313" key="9">
    <source>
        <dbReference type="Proteomes" id="UP000245383"/>
    </source>
</evidence>
<dbReference type="InterPro" id="IPR051264">
    <property type="entry name" value="FAD-oxidored/transferase_4"/>
</dbReference>
<evidence type="ECO:0000256" key="4">
    <source>
        <dbReference type="ARBA" id="ARBA00022827"/>
    </source>
</evidence>
<dbReference type="InterPro" id="IPR016169">
    <property type="entry name" value="FAD-bd_PCMH_sub2"/>
</dbReference>
<sequence>MLPRNLFSKATLSGLRLAARQAATRTSRASCISNYTTISKSLTFTPSRSAINAQTAGASSIISKRFMGHVVNVRDARFKKLTQADVEKFEAILPKQRVYVSADLGGSYDAKDLDAFNCDWLEKYKGHSQVVLFPTNAKEVSELLKYCNEQTIAVVPQGGNTCLVGGSVPVFDEVIISLSKMNQIRSLDKDSGALVCDAGCILENLDNYVAEFGLTMPIDLGAKGSCHIGGNVSTNAGGIRYIRYGSLHGSVLGLEVVLPDGTIINNLSTLRKDSTGYDLKQLFIGAEGTIGIVTGVSILAALLGANSYEDVKSTFRTARTHLCEILSAFEFWDAKCMDITADHFNMSKPLEGNYPFYVLIETSGSNNEHDSEKLNNFIELTMEEGLIQDGVLAQDKSQINKFWVMREGIPESLAKFGATYKYDISIPIAKLYDIVPDIKKRLTEAGVYSENESGTPNSKYPVKSVNGYGHIGDGNLHLNIVADKFDDNVTKHLEPYIYEWVENVAGSISAEHGLGIMKPDCLKYTKGPEMIHNMKVIKNLFDPNGIMNPYKFLPAN</sequence>
<dbReference type="GO" id="GO:0004458">
    <property type="term" value="F:D-lactate dehydrogenase (cytochrome) activity"/>
    <property type="evidence" value="ECO:0007669"/>
    <property type="project" value="UniProtKB-EC"/>
</dbReference>
<dbReference type="FunFam" id="3.30.70.2740:FF:000002">
    <property type="entry name" value="D-2-hydroxyglutarate dehydrogenase mitochondrial"/>
    <property type="match status" value="1"/>
</dbReference>
<protein>
    <recommendedName>
        <fullName evidence="7">FAD-binding PCMH-type domain-containing protein</fullName>
    </recommendedName>
</protein>
<dbReference type="PANTHER" id="PTHR43716:SF1">
    <property type="entry name" value="D-2-HYDROXYGLUTARATE DEHYDROGENASE, MITOCHONDRIAL"/>
    <property type="match status" value="1"/>
</dbReference>
<dbReference type="InterPro" id="IPR036318">
    <property type="entry name" value="FAD-bd_PCMH-like_sf"/>
</dbReference>
<dbReference type="PANTHER" id="PTHR43716">
    <property type="entry name" value="D-2-HYDROXYGLUTARATE DEHYDROGENASE, MITOCHONDRIAL"/>
    <property type="match status" value="1"/>
</dbReference>
<reference evidence="8 9" key="1">
    <citation type="journal article" date="2018" name="MBio">
        <title>Comparative Genomics Reveals the Core Gene Toolbox for the Fungus-Insect Symbiosis.</title>
        <authorList>
            <person name="Wang Y."/>
            <person name="Stata M."/>
            <person name="Wang W."/>
            <person name="Stajich J.E."/>
            <person name="White M.M."/>
            <person name="Moncalvo J.M."/>
        </authorList>
    </citation>
    <scope>NUCLEOTIDE SEQUENCE [LARGE SCALE GENOMIC DNA]</scope>
    <source>
        <strain evidence="8 9">SWE-8-4</strain>
    </source>
</reference>
<dbReference type="GO" id="GO:0005739">
    <property type="term" value="C:mitochondrion"/>
    <property type="evidence" value="ECO:0007669"/>
    <property type="project" value="TreeGrafter"/>
</dbReference>
<dbReference type="SUPFAM" id="SSF55103">
    <property type="entry name" value="FAD-linked oxidases, C-terminal domain"/>
    <property type="match status" value="1"/>
</dbReference>
<dbReference type="InterPro" id="IPR016164">
    <property type="entry name" value="FAD-linked_Oxase-like_C"/>
</dbReference>
<evidence type="ECO:0000256" key="2">
    <source>
        <dbReference type="ARBA" id="ARBA00008000"/>
    </source>
</evidence>
<dbReference type="GO" id="GO:0071949">
    <property type="term" value="F:FAD binding"/>
    <property type="evidence" value="ECO:0007669"/>
    <property type="project" value="InterPro"/>
</dbReference>
<dbReference type="Proteomes" id="UP000245383">
    <property type="component" value="Unassembled WGS sequence"/>
</dbReference>
<dbReference type="FunFam" id="3.30.465.10:FF:000001">
    <property type="entry name" value="D-2-hydroxyglutarate dehydrogenase, mitochondrial"/>
    <property type="match status" value="1"/>
</dbReference>
<dbReference type="Pfam" id="PF01565">
    <property type="entry name" value="FAD_binding_4"/>
    <property type="match status" value="1"/>
</dbReference>
<dbReference type="FunFam" id="1.10.45.10:FF:000001">
    <property type="entry name" value="D-lactate dehydrogenase mitochondrial"/>
    <property type="match status" value="1"/>
</dbReference>
<dbReference type="STRING" id="133385.A0A2T9YF61"/>
<dbReference type="SUPFAM" id="SSF56176">
    <property type="entry name" value="FAD-binding/transporter-associated domain-like"/>
    <property type="match status" value="1"/>
</dbReference>
<name>A0A2T9YF61_9FUNG</name>
<dbReference type="OrthoDB" id="5332616at2759"/>
<evidence type="ECO:0000256" key="6">
    <source>
        <dbReference type="ARBA" id="ARBA00051436"/>
    </source>
</evidence>
<keyword evidence="5" id="KW-0560">Oxidoreductase</keyword>
<organism evidence="8 9">
    <name type="scientific">Smittium simulii</name>
    <dbReference type="NCBI Taxonomy" id="133385"/>
    <lineage>
        <taxon>Eukaryota</taxon>
        <taxon>Fungi</taxon>
        <taxon>Fungi incertae sedis</taxon>
        <taxon>Zoopagomycota</taxon>
        <taxon>Kickxellomycotina</taxon>
        <taxon>Harpellomycetes</taxon>
        <taxon>Harpellales</taxon>
        <taxon>Legeriomycetaceae</taxon>
        <taxon>Smittium</taxon>
    </lineage>
</organism>
<dbReference type="PROSITE" id="PS51387">
    <property type="entry name" value="FAD_PCMH"/>
    <property type="match status" value="1"/>
</dbReference>
<gene>
    <name evidence="8" type="ORF">BB561_004626</name>
</gene>
<evidence type="ECO:0000256" key="5">
    <source>
        <dbReference type="ARBA" id="ARBA00023002"/>
    </source>
</evidence>
<dbReference type="AlphaFoldDB" id="A0A2T9YF61"/>
<comment type="caution">
    <text evidence="8">The sequence shown here is derived from an EMBL/GenBank/DDBJ whole genome shotgun (WGS) entry which is preliminary data.</text>
</comment>
<dbReference type="InterPro" id="IPR006094">
    <property type="entry name" value="Oxid_FAD_bind_N"/>
</dbReference>
<evidence type="ECO:0000259" key="7">
    <source>
        <dbReference type="PROSITE" id="PS51387"/>
    </source>
</evidence>
<dbReference type="Gene3D" id="1.10.45.10">
    <property type="entry name" value="Vanillyl-alcohol Oxidase, Chain A, domain 4"/>
    <property type="match status" value="1"/>
</dbReference>
<accession>A0A2T9YF61</accession>
<dbReference type="Gene3D" id="3.30.70.2740">
    <property type="match status" value="1"/>
</dbReference>
<dbReference type="FunFam" id="3.30.70.2190:FF:000001">
    <property type="entry name" value="D-2-hydroxyglutarate dehydrogenase mitochondrial"/>
    <property type="match status" value="1"/>
</dbReference>